<organism evidence="1 2">
    <name type="scientific">Proteus phage Privateer</name>
    <dbReference type="NCBI Taxonomy" id="2712958"/>
    <lineage>
        <taxon>Viruses</taxon>
        <taxon>Duplodnaviria</taxon>
        <taxon>Heunggongvirae</taxon>
        <taxon>Uroviricota</taxon>
        <taxon>Caudoviricetes</taxon>
        <taxon>Grimontviridae</taxon>
        <taxon>Privateervirus</taxon>
        <taxon>Privateervirus privateer</taxon>
    </lineage>
</organism>
<dbReference type="Proteomes" id="UP000500956">
    <property type="component" value="Segment"/>
</dbReference>
<dbReference type="EMBL" id="MT028297">
    <property type="protein sequence ID" value="QIN94852.1"/>
    <property type="molecule type" value="Genomic_DNA"/>
</dbReference>
<keyword evidence="2" id="KW-1185">Reference proteome</keyword>
<reference evidence="1 2" key="1">
    <citation type="submission" date="2020-02" db="EMBL/GenBank/DDBJ databases">
        <title>Characterization of Proteus podophage Privateer.</title>
        <authorList>
            <person name="Corban J."/>
            <person name="Ramsey J."/>
        </authorList>
    </citation>
    <scope>NUCLEOTIDE SEQUENCE [LARGE SCALE GENOMIC DNA]</scope>
</reference>
<accession>A0A6G8R3S9</accession>
<evidence type="ECO:0000313" key="1">
    <source>
        <dbReference type="EMBL" id="QIN94852.1"/>
    </source>
</evidence>
<evidence type="ECO:0000313" key="2">
    <source>
        <dbReference type="Proteomes" id="UP000500956"/>
    </source>
</evidence>
<name>A0A6G8R3S9_9CAUD</name>
<protein>
    <submittedName>
        <fullName evidence="1">Uncharacterized protein</fullName>
    </submittedName>
</protein>
<proteinExistence type="predicted"/>
<sequence length="81" mass="9209">MIIKKEYVMLNSDLSKIGEEIGVGWNETCDLLSNHGIHGEDGTGYCIIYNDQKYGDKLDLVMNKLFSDNPEAVEIYVMDDF</sequence>
<gene>
    <name evidence="1" type="ORF">CPT_Privateer_059</name>
</gene>